<keyword evidence="3" id="KW-1185">Reference proteome</keyword>
<dbReference type="EMBL" id="CAQQ02196680">
    <property type="status" value="NOT_ANNOTATED_CDS"/>
    <property type="molecule type" value="Genomic_DNA"/>
</dbReference>
<protein>
    <submittedName>
        <fullName evidence="2">Uncharacterized protein</fullName>
    </submittedName>
</protein>
<accession>T1GMM4</accession>
<keyword evidence="1" id="KW-0732">Signal</keyword>
<sequence length="83" mass="9140">MFKLFVFALFGVLAIVSATPSPKPKPGVLAYSAPLVASGAALYSSPYLSSDYFLNYVPQEKQHLIIEKLLFEALQILPTSYEK</sequence>
<evidence type="ECO:0000256" key="1">
    <source>
        <dbReference type="SAM" id="SignalP"/>
    </source>
</evidence>
<feature type="signal peptide" evidence="1">
    <location>
        <begin position="1"/>
        <end position="18"/>
    </location>
</feature>
<evidence type="ECO:0000313" key="2">
    <source>
        <dbReference type="EnsemblMetazoa" id="MESCA004800-PA"/>
    </source>
</evidence>
<dbReference type="HOGENOM" id="CLU_2545217_0_0_1"/>
<reference evidence="2" key="2">
    <citation type="submission" date="2015-06" db="UniProtKB">
        <authorList>
            <consortium name="EnsemblMetazoa"/>
        </authorList>
    </citation>
    <scope>IDENTIFICATION</scope>
</reference>
<name>T1GMM4_MEGSC</name>
<dbReference type="Proteomes" id="UP000015102">
    <property type="component" value="Unassembled WGS sequence"/>
</dbReference>
<dbReference type="AlphaFoldDB" id="T1GMM4"/>
<organism evidence="2 3">
    <name type="scientific">Megaselia scalaris</name>
    <name type="common">Humpbacked fly</name>
    <name type="synonym">Phora scalaris</name>
    <dbReference type="NCBI Taxonomy" id="36166"/>
    <lineage>
        <taxon>Eukaryota</taxon>
        <taxon>Metazoa</taxon>
        <taxon>Ecdysozoa</taxon>
        <taxon>Arthropoda</taxon>
        <taxon>Hexapoda</taxon>
        <taxon>Insecta</taxon>
        <taxon>Pterygota</taxon>
        <taxon>Neoptera</taxon>
        <taxon>Endopterygota</taxon>
        <taxon>Diptera</taxon>
        <taxon>Brachycera</taxon>
        <taxon>Muscomorpha</taxon>
        <taxon>Platypezoidea</taxon>
        <taxon>Phoridae</taxon>
        <taxon>Megaseliini</taxon>
        <taxon>Megaselia</taxon>
    </lineage>
</organism>
<feature type="chain" id="PRO_5004577523" evidence="1">
    <location>
        <begin position="19"/>
        <end position="83"/>
    </location>
</feature>
<reference evidence="3" key="1">
    <citation type="submission" date="2013-02" db="EMBL/GenBank/DDBJ databases">
        <authorList>
            <person name="Hughes D."/>
        </authorList>
    </citation>
    <scope>NUCLEOTIDE SEQUENCE</scope>
    <source>
        <strain>Durham</strain>
        <strain evidence="3">NC isolate 2 -- Noor lab</strain>
    </source>
</reference>
<dbReference type="EnsemblMetazoa" id="MESCA004800-RA">
    <property type="protein sequence ID" value="MESCA004800-PA"/>
    <property type="gene ID" value="MESCA004800"/>
</dbReference>
<evidence type="ECO:0000313" key="3">
    <source>
        <dbReference type="Proteomes" id="UP000015102"/>
    </source>
</evidence>
<proteinExistence type="predicted"/>